<protein>
    <submittedName>
        <fullName evidence="2">DUF4192 domain-containing protein</fullName>
    </submittedName>
</protein>
<sequence>MATCEPPRLMVRSPADLIAAVPYLLGFHPSDSLVVVALRGPRVEFAARVDLPEPPSGPVGAAPADRVSGAGRADPRTRATVGSRADPLDRAASTRHPAPSAGVLGAMAREIVEVVRRQRVDAVTVLGYGPPERVTPAIDAVAAVVRQHDLRVLDLLRVTGDRYWSYLCDNPACCPADGVRFDAHASPVAAAAIFAGQVALPDRNALERQLAPVGGPERVALRAAAERASKRLSTLLMDAAAAAAAAARTAAGPGPVASAERGSAADVRAEPGSAAGMPAERQSAAGAPVRPTPRDERSRAVRAARIRALRSAGAAALRVARARHRAGQRLTDDEVCWLGVLLSRLPVREQAWHRVDSDPDQVALWTDVLRRVPSRLAAPPAALLAYAAWRSGQGALAVIAVERALAVEPRYPMALLLDEALRAGLPPSVMDEEPSDAARTGSGRTGGTRTGRARRR</sequence>
<dbReference type="RefSeq" id="WP_377335247.1">
    <property type="nucleotide sequence ID" value="NZ_JBHLUE010000002.1"/>
</dbReference>
<dbReference type="InterPro" id="IPR025447">
    <property type="entry name" value="DUF4192"/>
</dbReference>
<proteinExistence type="predicted"/>
<accession>A0ABV6NSG8</accession>
<feature type="region of interest" description="Disordered" evidence="1">
    <location>
        <begin position="50"/>
        <end position="100"/>
    </location>
</feature>
<dbReference type="Pfam" id="PF13830">
    <property type="entry name" value="DUF4192"/>
    <property type="match status" value="2"/>
</dbReference>
<feature type="region of interest" description="Disordered" evidence="1">
    <location>
        <begin position="427"/>
        <end position="456"/>
    </location>
</feature>
<dbReference type="Proteomes" id="UP001589894">
    <property type="component" value="Unassembled WGS sequence"/>
</dbReference>
<evidence type="ECO:0000256" key="1">
    <source>
        <dbReference type="SAM" id="MobiDB-lite"/>
    </source>
</evidence>
<keyword evidence="3" id="KW-1185">Reference proteome</keyword>
<evidence type="ECO:0000313" key="2">
    <source>
        <dbReference type="EMBL" id="MFC0563058.1"/>
    </source>
</evidence>
<evidence type="ECO:0000313" key="3">
    <source>
        <dbReference type="Proteomes" id="UP001589894"/>
    </source>
</evidence>
<comment type="caution">
    <text evidence="2">The sequence shown here is derived from an EMBL/GenBank/DDBJ whole genome shotgun (WGS) entry which is preliminary data.</text>
</comment>
<gene>
    <name evidence="2" type="ORF">ACFFHU_02575</name>
</gene>
<reference evidence="2 3" key="1">
    <citation type="submission" date="2024-09" db="EMBL/GenBank/DDBJ databases">
        <authorList>
            <person name="Sun Q."/>
            <person name="Mori K."/>
        </authorList>
    </citation>
    <scope>NUCLEOTIDE SEQUENCE [LARGE SCALE GENOMIC DNA]</scope>
    <source>
        <strain evidence="2 3">TBRC 2205</strain>
    </source>
</reference>
<name>A0ABV6NSG8_9ACTN</name>
<dbReference type="EMBL" id="JBHLUE010000002">
    <property type="protein sequence ID" value="MFC0563058.1"/>
    <property type="molecule type" value="Genomic_DNA"/>
</dbReference>
<feature type="region of interest" description="Disordered" evidence="1">
    <location>
        <begin position="250"/>
        <end position="300"/>
    </location>
</feature>
<organism evidence="2 3">
    <name type="scientific">Plantactinospora siamensis</name>
    <dbReference type="NCBI Taxonomy" id="555372"/>
    <lineage>
        <taxon>Bacteria</taxon>
        <taxon>Bacillati</taxon>
        <taxon>Actinomycetota</taxon>
        <taxon>Actinomycetes</taxon>
        <taxon>Micromonosporales</taxon>
        <taxon>Micromonosporaceae</taxon>
        <taxon>Plantactinospora</taxon>
    </lineage>
</organism>